<name>A0A9X2WAF6_9ENTR</name>
<evidence type="ECO:0000313" key="3">
    <source>
        <dbReference type="Proteomes" id="UP001150641"/>
    </source>
</evidence>
<feature type="domain" description="CinA C-terminal" evidence="1">
    <location>
        <begin position="7"/>
        <end position="157"/>
    </location>
</feature>
<dbReference type="InterPro" id="IPR008136">
    <property type="entry name" value="CinA_C"/>
</dbReference>
<dbReference type="Pfam" id="PF02464">
    <property type="entry name" value="CinA"/>
    <property type="match status" value="1"/>
</dbReference>
<evidence type="ECO:0000313" key="2">
    <source>
        <dbReference type="EMBL" id="MCT4702284.1"/>
    </source>
</evidence>
<dbReference type="AlphaFoldDB" id="A0A9X2WAF6"/>
<proteinExistence type="predicted"/>
<accession>A0A9X2WAF6</accession>
<dbReference type="InterPro" id="IPR036653">
    <property type="entry name" value="CinA-like_C"/>
</dbReference>
<gene>
    <name evidence="2" type="ORF">MUA00_10830</name>
</gene>
<dbReference type="NCBIfam" id="NF002972">
    <property type="entry name" value="PRK03657.1"/>
    <property type="match status" value="1"/>
</dbReference>
<dbReference type="Proteomes" id="UP001150641">
    <property type="component" value="Unassembled WGS sequence"/>
</dbReference>
<reference evidence="2" key="1">
    <citation type="submission" date="2022-03" db="EMBL/GenBank/DDBJ databases">
        <title>Proposal of a novel genus Dryocolo and two novel species.</title>
        <authorList>
            <person name="Maddock D.W."/>
            <person name="Brady C.L."/>
            <person name="Denman S."/>
            <person name="Arnold D."/>
        </authorList>
    </citation>
    <scope>NUCLEOTIDE SEQUENCE</scope>
    <source>
        <strain evidence="2">H6W4</strain>
    </source>
</reference>
<dbReference type="SUPFAM" id="SSF142433">
    <property type="entry name" value="CinA-like"/>
    <property type="match status" value="1"/>
</dbReference>
<protein>
    <submittedName>
        <fullName evidence="2">2-oxo-tetronate isomerase</fullName>
    </submittedName>
</protein>
<dbReference type="GO" id="GO:0016853">
    <property type="term" value="F:isomerase activity"/>
    <property type="evidence" value="ECO:0007669"/>
    <property type="project" value="UniProtKB-KW"/>
</dbReference>
<dbReference type="RefSeq" id="WP_271122901.1">
    <property type="nucleotide sequence ID" value="NZ_JALHAN010000064.1"/>
</dbReference>
<comment type="caution">
    <text evidence="2">The sequence shown here is derived from an EMBL/GenBank/DDBJ whole genome shotgun (WGS) entry which is preliminary data.</text>
</comment>
<keyword evidence="2" id="KW-0413">Isomerase</keyword>
<sequence>MKEPSPSVANELGRLLIERKLFLTTAESCTGGHMASTLCAVEDTPCFYGTGFVTFNDDAKKKVLGVRSETLHQYTAVSGQTVAEMAAGALLLSGADASIAVSGYAGPEGGEDGTPAGTVWFAWQLPDAETYIKSAHFKGDCQSVIVQATDYALAGMLMLLGQSSPA</sequence>
<evidence type="ECO:0000259" key="1">
    <source>
        <dbReference type="Pfam" id="PF02464"/>
    </source>
</evidence>
<dbReference type="EMBL" id="JALHAP010000077">
    <property type="protein sequence ID" value="MCT4702284.1"/>
    <property type="molecule type" value="Genomic_DNA"/>
</dbReference>
<keyword evidence="3" id="KW-1185">Reference proteome</keyword>
<organism evidence="2 3">
    <name type="scientific">Dryocola boscaweniae</name>
    <dbReference type="NCBI Taxonomy" id="2925397"/>
    <lineage>
        <taxon>Bacteria</taxon>
        <taxon>Pseudomonadati</taxon>
        <taxon>Pseudomonadota</taxon>
        <taxon>Gammaproteobacteria</taxon>
        <taxon>Enterobacterales</taxon>
        <taxon>Enterobacteriaceae</taxon>
        <taxon>Dryocola</taxon>
    </lineage>
</organism>
<dbReference type="NCBIfam" id="TIGR00199">
    <property type="entry name" value="PncC_domain"/>
    <property type="match status" value="1"/>
</dbReference>
<dbReference type="Gene3D" id="3.90.950.20">
    <property type="entry name" value="CinA-like"/>
    <property type="match status" value="1"/>
</dbReference>